<evidence type="ECO:0000259" key="2">
    <source>
        <dbReference type="Pfam" id="PF24626"/>
    </source>
</evidence>
<dbReference type="Proteomes" id="UP000886595">
    <property type="component" value="Unassembled WGS sequence"/>
</dbReference>
<protein>
    <recommendedName>
        <fullName evidence="2">Tf2-1-like SH3-like domain-containing protein</fullName>
    </recommendedName>
</protein>
<dbReference type="InterPro" id="IPR056924">
    <property type="entry name" value="SH3_Tf2-1"/>
</dbReference>
<gene>
    <name evidence="3" type="ORF">Bca52824_071982</name>
</gene>
<keyword evidence="4" id="KW-1185">Reference proteome</keyword>
<evidence type="ECO:0000313" key="4">
    <source>
        <dbReference type="Proteomes" id="UP000886595"/>
    </source>
</evidence>
<sequence>MMVSYSGITVFVFLIIVFVCNLFPSFIMKVTSAEIEPCTLFLRLISGRHYDGTWNILWSIIYGVVPRAPLDLSTLPDRVRLHGGAEAFMEKVLETHEQTTSNLATSTQIYKAAADTHRRRLVFEVGDLVWAVLTRDFMPAHSYNKLKAKKIGPLEVLELINDNAYRLQLPADITTSDVFNVKYLSRYFPPEQPSDSRSNPLHPGGPDAAASE</sequence>
<dbReference type="AlphaFoldDB" id="A0A8X7QB67"/>
<feature type="region of interest" description="Disordered" evidence="1">
    <location>
        <begin position="189"/>
        <end position="212"/>
    </location>
</feature>
<dbReference type="PANTHER" id="PTHR35046:SF18">
    <property type="entry name" value="RNA-DIRECTED DNA POLYMERASE"/>
    <property type="match status" value="1"/>
</dbReference>
<proteinExistence type="predicted"/>
<dbReference type="EMBL" id="JAAMPC010000014">
    <property type="protein sequence ID" value="KAG2264903.1"/>
    <property type="molecule type" value="Genomic_DNA"/>
</dbReference>
<dbReference type="OrthoDB" id="1721574at2759"/>
<reference evidence="3 4" key="1">
    <citation type="submission" date="2020-02" db="EMBL/GenBank/DDBJ databases">
        <authorList>
            <person name="Ma Q."/>
            <person name="Huang Y."/>
            <person name="Song X."/>
            <person name="Pei D."/>
        </authorList>
    </citation>
    <scope>NUCLEOTIDE SEQUENCE [LARGE SCALE GENOMIC DNA]</scope>
    <source>
        <strain evidence="3">Sxm20200214</strain>
        <tissue evidence="3">Leaf</tissue>
    </source>
</reference>
<evidence type="ECO:0000313" key="3">
    <source>
        <dbReference type="EMBL" id="KAG2264903.1"/>
    </source>
</evidence>
<accession>A0A8X7QB67</accession>
<evidence type="ECO:0000256" key="1">
    <source>
        <dbReference type="SAM" id="MobiDB-lite"/>
    </source>
</evidence>
<comment type="caution">
    <text evidence="3">The sequence shown here is derived from an EMBL/GenBank/DDBJ whole genome shotgun (WGS) entry which is preliminary data.</text>
</comment>
<feature type="domain" description="Tf2-1-like SH3-like" evidence="2">
    <location>
        <begin position="126"/>
        <end position="187"/>
    </location>
</feature>
<name>A0A8X7QB67_BRACI</name>
<dbReference type="PANTHER" id="PTHR35046">
    <property type="entry name" value="ZINC KNUCKLE (CCHC-TYPE) FAMILY PROTEIN"/>
    <property type="match status" value="1"/>
</dbReference>
<dbReference type="Pfam" id="PF24626">
    <property type="entry name" value="SH3_Tf2-1"/>
    <property type="match status" value="1"/>
</dbReference>
<organism evidence="3 4">
    <name type="scientific">Brassica carinata</name>
    <name type="common">Ethiopian mustard</name>
    <name type="synonym">Abyssinian cabbage</name>
    <dbReference type="NCBI Taxonomy" id="52824"/>
    <lineage>
        <taxon>Eukaryota</taxon>
        <taxon>Viridiplantae</taxon>
        <taxon>Streptophyta</taxon>
        <taxon>Embryophyta</taxon>
        <taxon>Tracheophyta</taxon>
        <taxon>Spermatophyta</taxon>
        <taxon>Magnoliopsida</taxon>
        <taxon>eudicotyledons</taxon>
        <taxon>Gunneridae</taxon>
        <taxon>Pentapetalae</taxon>
        <taxon>rosids</taxon>
        <taxon>malvids</taxon>
        <taxon>Brassicales</taxon>
        <taxon>Brassicaceae</taxon>
        <taxon>Brassiceae</taxon>
        <taxon>Brassica</taxon>
    </lineage>
</organism>